<accession>A0A8H4PPH7</accession>
<dbReference type="InterPro" id="IPR029063">
    <property type="entry name" value="SAM-dependent_MTases_sf"/>
</dbReference>
<evidence type="ECO:0000313" key="7">
    <source>
        <dbReference type="Proteomes" id="UP000557566"/>
    </source>
</evidence>
<feature type="domain" description="Histidine-specific methyltransferase SAM-dependent" evidence="5">
    <location>
        <begin position="117"/>
        <end position="437"/>
    </location>
</feature>
<comment type="caution">
    <text evidence="6">The sequence shown here is derived from an EMBL/GenBank/DDBJ whole genome shotgun (WGS) entry which is preliminary data.</text>
</comment>
<feature type="region of interest" description="Disordered" evidence="4">
    <location>
        <begin position="1"/>
        <end position="23"/>
    </location>
</feature>
<sequence>MSTITTSLTLAEEEPRLLNGDTLDKSPEARFVADTGDLNYDQASIPFALPEPASSGIASPGTASPGTASPVTASPGTASPGTASPGTASSCTASGTASPGTAVIDIRSTRASVLDFRCKILEGLRQPFGSKSLPSLLLWDEKGQSLYHQILATKHYYPYHVENELLKQRIIEIASTVASAAPDMLMELGAGNMNKTAVLLNSLDKHLEGPLVYYALDVDRVELEKSLSSLKERTNLRHIELCGLLGTYEDGAKWLSSPEADNRRKTLLWLGNSIANFTPHEAGDLLGLFNKTRANGSPNLTGFVIAVDGCQDESLIECAYDTPGGQSRHWIKYALESARSHMHGSEADELLKGDNWRVGGRWNSHKQRYESYLVAAGHLEGSIRGEAIHLRRGERVQIVASGKWTKGDVSSICSRQEFDAVKWWNSTEVDYGIYWLQPTLRQAVLAVDHEPGSCVE</sequence>
<feature type="compositionally biased region" description="Low complexity" evidence="4">
    <location>
        <begin position="81"/>
        <end position="99"/>
    </location>
</feature>
<dbReference type="InterPro" id="IPR051128">
    <property type="entry name" value="EgtD_Methyltrsf_superfamily"/>
</dbReference>
<keyword evidence="3" id="KW-0949">S-adenosyl-L-methionine</keyword>
<keyword evidence="1" id="KW-0489">Methyltransferase</keyword>
<gene>
    <name evidence="6" type="ORF">G6O67_004479</name>
</gene>
<feature type="region of interest" description="Disordered" evidence="4">
    <location>
        <begin position="51"/>
        <end position="99"/>
    </location>
</feature>
<dbReference type="EMBL" id="JAAVMX010000005">
    <property type="protein sequence ID" value="KAF4508046.1"/>
    <property type="molecule type" value="Genomic_DNA"/>
</dbReference>
<reference evidence="6 7" key="1">
    <citation type="journal article" date="2020" name="Genome Biol. Evol.">
        <title>A new high-quality draft genome assembly of the Chinese cordyceps Ophiocordyceps sinensis.</title>
        <authorList>
            <person name="Shu R."/>
            <person name="Zhang J."/>
            <person name="Meng Q."/>
            <person name="Zhang H."/>
            <person name="Zhou G."/>
            <person name="Li M."/>
            <person name="Wu P."/>
            <person name="Zhao Y."/>
            <person name="Chen C."/>
            <person name="Qin Q."/>
        </authorList>
    </citation>
    <scope>NUCLEOTIDE SEQUENCE [LARGE SCALE GENOMIC DNA]</scope>
    <source>
        <strain evidence="6 7">IOZ07</strain>
    </source>
</reference>
<dbReference type="InterPro" id="IPR017805">
    <property type="entry name" value="SAM_MeTrfase_EasF-type_put"/>
</dbReference>
<evidence type="ECO:0000256" key="2">
    <source>
        <dbReference type="ARBA" id="ARBA00022679"/>
    </source>
</evidence>
<evidence type="ECO:0000313" key="6">
    <source>
        <dbReference type="EMBL" id="KAF4508046.1"/>
    </source>
</evidence>
<evidence type="ECO:0000256" key="3">
    <source>
        <dbReference type="ARBA" id="ARBA00022691"/>
    </source>
</evidence>
<dbReference type="Proteomes" id="UP000557566">
    <property type="component" value="Unassembled WGS sequence"/>
</dbReference>
<dbReference type="GO" id="GO:0032259">
    <property type="term" value="P:methylation"/>
    <property type="evidence" value="ECO:0007669"/>
    <property type="project" value="UniProtKB-KW"/>
</dbReference>
<keyword evidence="2" id="KW-0808">Transferase</keyword>
<name>A0A8H4PPH7_9HYPO</name>
<dbReference type="PANTHER" id="PTHR43397">
    <property type="entry name" value="ERGOTHIONEINE BIOSYNTHESIS PROTEIN 1"/>
    <property type="match status" value="1"/>
</dbReference>
<dbReference type="OrthoDB" id="659at2759"/>
<dbReference type="AlphaFoldDB" id="A0A8H4PPH7"/>
<dbReference type="NCBIfam" id="TIGR03439">
    <property type="entry name" value="methyl_EasF"/>
    <property type="match status" value="1"/>
</dbReference>
<dbReference type="GO" id="GO:0008168">
    <property type="term" value="F:methyltransferase activity"/>
    <property type="evidence" value="ECO:0007669"/>
    <property type="project" value="UniProtKB-KW"/>
</dbReference>
<evidence type="ECO:0000259" key="5">
    <source>
        <dbReference type="Pfam" id="PF10017"/>
    </source>
</evidence>
<feature type="compositionally biased region" description="Polar residues" evidence="4">
    <location>
        <begin position="61"/>
        <end position="80"/>
    </location>
</feature>
<evidence type="ECO:0000256" key="4">
    <source>
        <dbReference type="SAM" id="MobiDB-lite"/>
    </source>
</evidence>
<proteinExistence type="predicted"/>
<evidence type="ECO:0000256" key="1">
    <source>
        <dbReference type="ARBA" id="ARBA00022603"/>
    </source>
</evidence>
<dbReference type="InterPro" id="IPR019257">
    <property type="entry name" value="MeTrfase_dom"/>
</dbReference>
<dbReference type="PANTHER" id="PTHR43397:SF2">
    <property type="entry name" value="HISTIDINE-SPECIFIC METHYLTRANSFERASE SAM-DEPENDENT DOMAIN-CONTAINING PROTEIN"/>
    <property type="match status" value="1"/>
</dbReference>
<keyword evidence="7" id="KW-1185">Reference proteome</keyword>
<protein>
    <recommendedName>
        <fullName evidence="5">Histidine-specific methyltransferase SAM-dependent domain-containing protein</fullName>
    </recommendedName>
</protein>
<organism evidence="6 7">
    <name type="scientific">Ophiocordyceps sinensis</name>
    <dbReference type="NCBI Taxonomy" id="72228"/>
    <lineage>
        <taxon>Eukaryota</taxon>
        <taxon>Fungi</taxon>
        <taxon>Dikarya</taxon>
        <taxon>Ascomycota</taxon>
        <taxon>Pezizomycotina</taxon>
        <taxon>Sordariomycetes</taxon>
        <taxon>Hypocreomycetidae</taxon>
        <taxon>Hypocreales</taxon>
        <taxon>Ophiocordycipitaceae</taxon>
        <taxon>Ophiocordyceps</taxon>
    </lineage>
</organism>
<dbReference type="Pfam" id="PF10017">
    <property type="entry name" value="Methyltransf_33"/>
    <property type="match status" value="1"/>
</dbReference>
<dbReference type="Gene3D" id="3.40.50.150">
    <property type="entry name" value="Vaccinia Virus protein VP39"/>
    <property type="match status" value="1"/>
</dbReference>